<accession>A0ACB6Z8G1</accession>
<name>A0ACB6Z8G1_THEGA</name>
<keyword evidence="2" id="KW-1185">Reference proteome</keyword>
<sequence length="108" mass="11729">MEGNLLLKATGCLVQPVTVVELTNIFLKVSGKSLSPNVVVSTASGWTSATYMLTRRFVNACLGLLIKNDWSPLLCEGYSHSTGVPLWWAAALTSKISVFPRRYTIPGL</sequence>
<reference evidence="1" key="1">
    <citation type="submission" date="2019-10" db="EMBL/GenBank/DDBJ databases">
        <authorList>
            <consortium name="DOE Joint Genome Institute"/>
            <person name="Kuo A."/>
            <person name="Miyauchi S."/>
            <person name="Kiss E."/>
            <person name="Drula E."/>
            <person name="Kohler A."/>
            <person name="Sanchez-Garcia M."/>
            <person name="Andreopoulos B."/>
            <person name="Barry K.W."/>
            <person name="Bonito G."/>
            <person name="Buee M."/>
            <person name="Carver A."/>
            <person name="Chen C."/>
            <person name="Cichocki N."/>
            <person name="Clum A."/>
            <person name="Culley D."/>
            <person name="Crous P.W."/>
            <person name="Fauchery L."/>
            <person name="Girlanda M."/>
            <person name="Hayes R."/>
            <person name="Keri Z."/>
            <person name="Labutti K."/>
            <person name="Lipzen A."/>
            <person name="Lombard V."/>
            <person name="Magnuson J."/>
            <person name="Maillard F."/>
            <person name="Morin E."/>
            <person name="Murat C."/>
            <person name="Nolan M."/>
            <person name="Ohm R."/>
            <person name="Pangilinan J."/>
            <person name="Pereira M."/>
            <person name="Perotto S."/>
            <person name="Peter M."/>
            <person name="Riley R."/>
            <person name="Sitrit Y."/>
            <person name="Stielow B."/>
            <person name="Szollosi G."/>
            <person name="Zifcakova L."/>
            <person name="Stursova M."/>
            <person name="Spatafora J.W."/>
            <person name="Tedersoo L."/>
            <person name="Vaario L.-M."/>
            <person name="Yamada A."/>
            <person name="Yan M."/>
            <person name="Wang P."/>
            <person name="Xu J."/>
            <person name="Bruns T."/>
            <person name="Baldrian P."/>
            <person name="Vilgalys R."/>
            <person name="Henrissat B."/>
            <person name="Grigoriev I.V."/>
            <person name="Hibbett D."/>
            <person name="Nagy L.G."/>
            <person name="Martin F.M."/>
        </authorList>
    </citation>
    <scope>NUCLEOTIDE SEQUENCE</scope>
    <source>
        <strain evidence="1">P2</strain>
    </source>
</reference>
<evidence type="ECO:0000313" key="1">
    <source>
        <dbReference type="EMBL" id="KAF9645436.1"/>
    </source>
</evidence>
<reference evidence="1" key="2">
    <citation type="journal article" date="2020" name="Nat. Commun.">
        <title>Large-scale genome sequencing of mycorrhizal fungi provides insights into the early evolution of symbiotic traits.</title>
        <authorList>
            <person name="Miyauchi S."/>
            <person name="Kiss E."/>
            <person name="Kuo A."/>
            <person name="Drula E."/>
            <person name="Kohler A."/>
            <person name="Sanchez-Garcia M."/>
            <person name="Morin E."/>
            <person name="Andreopoulos B."/>
            <person name="Barry K.W."/>
            <person name="Bonito G."/>
            <person name="Buee M."/>
            <person name="Carver A."/>
            <person name="Chen C."/>
            <person name="Cichocki N."/>
            <person name="Clum A."/>
            <person name="Culley D."/>
            <person name="Crous P.W."/>
            <person name="Fauchery L."/>
            <person name="Girlanda M."/>
            <person name="Hayes R.D."/>
            <person name="Keri Z."/>
            <person name="LaButti K."/>
            <person name="Lipzen A."/>
            <person name="Lombard V."/>
            <person name="Magnuson J."/>
            <person name="Maillard F."/>
            <person name="Murat C."/>
            <person name="Nolan M."/>
            <person name="Ohm R.A."/>
            <person name="Pangilinan J."/>
            <person name="Pereira M.F."/>
            <person name="Perotto S."/>
            <person name="Peter M."/>
            <person name="Pfister S."/>
            <person name="Riley R."/>
            <person name="Sitrit Y."/>
            <person name="Stielow J.B."/>
            <person name="Szollosi G."/>
            <person name="Zifcakova L."/>
            <person name="Stursova M."/>
            <person name="Spatafora J.W."/>
            <person name="Tedersoo L."/>
            <person name="Vaario L.M."/>
            <person name="Yamada A."/>
            <person name="Yan M."/>
            <person name="Wang P."/>
            <person name="Xu J."/>
            <person name="Bruns T."/>
            <person name="Baldrian P."/>
            <person name="Vilgalys R."/>
            <person name="Dunand C."/>
            <person name="Henrissat B."/>
            <person name="Grigoriev I.V."/>
            <person name="Hibbett D."/>
            <person name="Nagy L.G."/>
            <person name="Martin F.M."/>
        </authorList>
    </citation>
    <scope>NUCLEOTIDE SEQUENCE</scope>
    <source>
        <strain evidence="1">P2</strain>
    </source>
</reference>
<proteinExistence type="predicted"/>
<dbReference type="EMBL" id="MU118090">
    <property type="protein sequence ID" value="KAF9645436.1"/>
    <property type="molecule type" value="Genomic_DNA"/>
</dbReference>
<evidence type="ECO:0000313" key="2">
    <source>
        <dbReference type="Proteomes" id="UP000886501"/>
    </source>
</evidence>
<organism evidence="1 2">
    <name type="scientific">Thelephora ganbajun</name>
    <name type="common">Ganba fungus</name>
    <dbReference type="NCBI Taxonomy" id="370292"/>
    <lineage>
        <taxon>Eukaryota</taxon>
        <taxon>Fungi</taxon>
        <taxon>Dikarya</taxon>
        <taxon>Basidiomycota</taxon>
        <taxon>Agaricomycotina</taxon>
        <taxon>Agaricomycetes</taxon>
        <taxon>Thelephorales</taxon>
        <taxon>Thelephoraceae</taxon>
        <taxon>Thelephora</taxon>
    </lineage>
</organism>
<dbReference type="Proteomes" id="UP000886501">
    <property type="component" value="Unassembled WGS sequence"/>
</dbReference>
<comment type="caution">
    <text evidence="1">The sequence shown here is derived from an EMBL/GenBank/DDBJ whole genome shotgun (WGS) entry which is preliminary data.</text>
</comment>
<gene>
    <name evidence="1" type="ORF">BDM02DRAFT_3189694</name>
</gene>
<protein>
    <submittedName>
        <fullName evidence="1">Uncharacterized protein</fullName>
    </submittedName>
</protein>